<dbReference type="Pfam" id="PF04212">
    <property type="entry name" value="MIT"/>
    <property type="match status" value="1"/>
</dbReference>
<feature type="compositionally biased region" description="Low complexity" evidence="12">
    <location>
        <begin position="28"/>
        <end position="41"/>
    </location>
</feature>
<evidence type="ECO:0000256" key="11">
    <source>
        <dbReference type="SAM" id="Coils"/>
    </source>
</evidence>
<gene>
    <name evidence="14" type="ORF">RIMI_LOCUS17579184</name>
</gene>
<feature type="region of interest" description="Disordered" evidence="12">
    <location>
        <begin position="1"/>
        <end position="51"/>
    </location>
</feature>
<evidence type="ECO:0000313" key="15">
    <source>
        <dbReference type="Proteomes" id="UP001176940"/>
    </source>
</evidence>
<evidence type="ECO:0000313" key="14">
    <source>
        <dbReference type="EMBL" id="CAJ0961168.1"/>
    </source>
</evidence>
<keyword evidence="8" id="KW-0072">Autophagy</keyword>
<dbReference type="SMART" id="SM00745">
    <property type="entry name" value="MIT"/>
    <property type="match status" value="1"/>
</dbReference>
<sequence>MPKKGNAPQPAGRSITDLLQSGNIPKMAAAAAQSPATATQAEGDTDQGGSATNMETVISTAALTKSLQETFRAELSAAMQGIASQLQDIMQRTNNLEEKMEIITDALEEDHETIKNHIDRINELELRCEDYENRSRRSNLRIRGLPEHIVALKETATALFTALLPDTDPSLLHITRIHRALEALFGRAPFASRSFSELEEKIRSNQSIELPTTRVSPECRDLLQRLLVRDPDQRIPFPDFFSHPFVDLEHMPCVESLQKAAAFVVEAVEKDGAGEHSSALTLYCRALEYFIPALHYETDVRHKEAIRSKVCQYVSRAEELKVLVSSNNKSLLQQGISSRELLKEMSQDKPRLFAALDVASAGILKDEEGMAADALDLYQQSLGELILMLSGKGNVLGYVNKTHSVLNTTVLTPYIL</sequence>
<protein>
    <recommendedName>
        <fullName evidence="2">non-specific serine/threonine protein kinase</fullName>
        <ecNumber evidence="2">2.7.11.1</ecNumber>
    </recommendedName>
</protein>
<reference evidence="14" key="1">
    <citation type="submission" date="2023-07" db="EMBL/GenBank/DDBJ databases">
        <authorList>
            <person name="Stuckert A."/>
        </authorList>
    </citation>
    <scope>NUCLEOTIDE SEQUENCE</scope>
</reference>
<name>A0ABN9MAM7_9NEOB</name>
<comment type="caution">
    <text evidence="14">The sequence shown here is derived from an EMBL/GenBank/DDBJ whole genome shotgun (WGS) entry which is preliminary data.</text>
</comment>
<feature type="domain" description="MIT" evidence="13">
    <location>
        <begin position="253"/>
        <end position="330"/>
    </location>
</feature>
<dbReference type="EC" id="2.7.11.1" evidence="2"/>
<keyword evidence="11" id="KW-0175">Coiled coil</keyword>
<keyword evidence="6" id="KW-0677">Repeat</keyword>
<evidence type="ECO:0000256" key="7">
    <source>
        <dbReference type="ARBA" id="ARBA00022777"/>
    </source>
</evidence>
<evidence type="ECO:0000256" key="10">
    <source>
        <dbReference type="ARBA" id="ARBA00048679"/>
    </source>
</evidence>
<dbReference type="SUPFAM" id="SSF116846">
    <property type="entry name" value="MIT domain"/>
    <property type="match status" value="2"/>
</dbReference>
<comment type="subcellular location">
    <subcellularLocation>
        <location evidence="1">Cytoplasm</location>
    </subcellularLocation>
</comment>
<dbReference type="Gene3D" id="1.10.510.10">
    <property type="entry name" value="Transferase(Phosphotransferase) domain 1"/>
    <property type="match status" value="1"/>
</dbReference>
<evidence type="ECO:0000256" key="3">
    <source>
        <dbReference type="ARBA" id="ARBA00022490"/>
    </source>
</evidence>
<dbReference type="SUPFAM" id="SSF56112">
    <property type="entry name" value="Protein kinase-like (PK-like)"/>
    <property type="match status" value="1"/>
</dbReference>
<comment type="catalytic activity">
    <reaction evidence="10">
        <text>L-seryl-[protein] + ATP = O-phospho-L-seryl-[protein] + ADP + H(+)</text>
        <dbReference type="Rhea" id="RHEA:17989"/>
        <dbReference type="Rhea" id="RHEA-COMP:9863"/>
        <dbReference type="Rhea" id="RHEA-COMP:11604"/>
        <dbReference type="ChEBI" id="CHEBI:15378"/>
        <dbReference type="ChEBI" id="CHEBI:29999"/>
        <dbReference type="ChEBI" id="CHEBI:30616"/>
        <dbReference type="ChEBI" id="CHEBI:83421"/>
        <dbReference type="ChEBI" id="CHEBI:456216"/>
        <dbReference type="EC" id="2.7.11.1"/>
    </reaction>
</comment>
<keyword evidence="5" id="KW-0808">Transferase</keyword>
<evidence type="ECO:0000256" key="9">
    <source>
        <dbReference type="ARBA" id="ARBA00047899"/>
    </source>
</evidence>
<dbReference type="InterPro" id="IPR036181">
    <property type="entry name" value="MIT_dom_sf"/>
</dbReference>
<dbReference type="PANTHER" id="PTHR24348:SF65">
    <property type="entry name" value="SERINE_THREONINE-PROTEIN KINASE ULK3"/>
    <property type="match status" value="1"/>
</dbReference>
<dbReference type="EMBL" id="CAUEEQ010051584">
    <property type="protein sequence ID" value="CAJ0961168.1"/>
    <property type="molecule type" value="Genomic_DNA"/>
</dbReference>
<evidence type="ECO:0000256" key="1">
    <source>
        <dbReference type="ARBA" id="ARBA00004496"/>
    </source>
</evidence>
<evidence type="ECO:0000256" key="2">
    <source>
        <dbReference type="ARBA" id="ARBA00012513"/>
    </source>
</evidence>
<accession>A0ABN9MAM7</accession>
<evidence type="ECO:0000256" key="12">
    <source>
        <dbReference type="SAM" id="MobiDB-lite"/>
    </source>
</evidence>
<dbReference type="InterPro" id="IPR045269">
    <property type="entry name" value="Atg1-like"/>
</dbReference>
<keyword evidence="7" id="KW-0418">Kinase</keyword>
<comment type="catalytic activity">
    <reaction evidence="9">
        <text>L-threonyl-[protein] + ATP = O-phospho-L-threonyl-[protein] + ADP + H(+)</text>
        <dbReference type="Rhea" id="RHEA:46608"/>
        <dbReference type="Rhea" id="RHEA-COMP:11060"/>
        <dbReference type="Rhea" id="RHEA-COMP:11605"/>
        <dbReference type="ChEBI" id="CHEBI:15378"/>
        <dbReference type="ChEBI" id="CHEBI:30013"/>
        <dbReference type="ChEBI" id="CHEBI:30616"/>
        <dbReference type="ChEBI" id="CHEBI:61977"/>
        <dbReference type="ChEBI" id="CHEBI:456216"/>
        <dbReference type="EC" id="2.7.11.1"/>
    </reaction>
</comment>
<evidence type="ECO:0000256" key="5">
    <source>
        <dbReference type="ARBA" id="ARBA00022679"/>
    </source>
</evidence>
<dbReference type="Gene3D" id="1.20.58.80">
    <property type="entry name" value="Phosphotransferase system, lactose/cellobiose-type IIA subunit"/>
    <property type="match status" value="2"/>
</dbReference>
<proteinExistence type="predicted"/>
<evidence type="ECO:0000259" key="13">
    <source>
        <dbReference type="SMART" id="SM00745"/>
    </source>
</evidence>
<keyword evidence="15" id="KW-1185">Reference proteome</keyword>
<dbReference type="Proteomes" id="UP001176940">
    <property type="component" value="Unassembled WGS sequence"/>
</dbReference>
<dbReference type="InterPro" id="IPR007330">
    <property type="entry name" value="MIT_dom"/>
</dbReference>
<evidence type="ECO:0000256" key="8">
    <source>
        <dbReference type="ARBA" id="ARBA00023006"/>
    </source>
</evidence>
<dbReference type="PANTHER" id="PTHR24348">
    <property type="entry name" value="SERINE/THREONINE-PROTEIN KINASE UNC-51-RELATED"/>
    <property type="match status" value="1"/>
</dbReference>
<dbReference type="InterPro" id="IPR011009">
    <property type="entry name" value="Kinase-like_dom_sf"/>
</dbReference>
<keyword evidence="3" id="KW-0963">Cytoplasm</keyword>
<feature type="coiled-coil region" evidence="11">
    <location>
        <begin position="79"/>
        <end position="141"/>
    </location>
</feature>
<keyword evidence="4" id="KW-0723">Serine/threonine-protein kinase</keyword>
<organism evidence="14 15">
    <name type="scientific">Ranitomeya imitator</name>
    <name type="common">mimic poison frog</name>
    <dbReference type="NCBI Taxonomy" id="111125"/>
    <lineage>
        <taxon>Eukaryota</taxon>
        <taxon>Metazoa</taxon>
        <taxon>Chordata</taxon>
        <taxon>Craniata</taxon>
        <taxon>Vertebrata</taxon>
        <taxon>Euteleostomi</taxon>
        <taxon>Amphibia</taxon>
        <taxon>Batrachia</taxon>
        <taxon>Anura</taxon>
        <taxon>Neobatrachia</taxon>
        <taxon>Hyloidea</taxon>
        <taxon>Dendrobatidae</taxon>
        <taxon>Dendrobatinae</taxon>
        <taxon>Ranitomeya</taxon>
    </lineage>
</organism>
<evidence type="ECO:0000256" key="6">
    <source>
        <dbReference type="ARBA" id="ARBA00022737"/>
    </source>
</evidence>
<evidence type="ECO:0000256" key="4">
    <source>
        <dbReference type="ARBA" id="ARBA00022527"/>
    </source>
</evidence>